<sequence>MGHLPNLLLLNYTALLASYWLSSFLSRSSKFLLHHTKSPLSLTATLRTFVVHSHLDSVAPDSPAAKDATSFLNWTHPSLSTRPASESSEGSSRSLSSYIFTRTLTKIIAL</sequence>
<dbReference type="AlphaFoldDB" id="A0A4Y2THZ3"/>
<gene>
    <name evidence="2" type="ORF">AVEN_35306_1</name>
</gene>
<dbReference type="EMBL" id="BGPR01028610">
    <property type="protein sequence ID" value="GBN99861.1"/>
    <property type="molecule type" value="Genomic_DNA"/>
</dbReference>
<reference evidence="2 3" key="1">
    <citation type="journal article" date="2019" name="Sci. Rep.">
        <title>Orb-weaving spider Araneus ventricosus genome elucidates the spidroin gene catalogue.</title>
        <authorList>
            <person name="Kono N."/>
            <person name="Nakamura H."/>
            <person name="Ohtoshi R."/>
            <person name="Moran D.A.P."/>
            <person name="Shinohara A."/>
            <person name="Yoshida Y."/>
            <person name="Fujiwara M."/>
            <person name="Mori M."/>
            <person name="Tomita M."/>
            <person name="Arakawa K."/>
        </authorList>
    </citation>
    <scope>NUCLEOTIDE SEQUENCE [LARGE SCALE GENOMIC DNA]</scope>
</reference>
<feature type="region of interest" description="Disordered" evidence="1">
    <location>
        <begin position="76"/>
        <end position="95"/>
    </location>
</feature>
<organism evidence="2 3">
    <name type="scientific">Araneus ventricosus</name>
    <name type="common">Orbweaver spider</name>
    <name type="synonym">Epeira ventricosa</name>
    <dbReference type="NCBI Taxonomy" id="182803"/>
    <lineage>
        <taxon>Eukaryota</taxon>
        <taxon>Metazoa</taxon>
        <taxon>Ecdysozoa</taxon>
        <taxon>Arthropoda</taxon>
        <taxon>Chelicerata</taxon>
        <taxon>Arachnida</taxon>
        <taxon>Araneae</taxon>
        <taxon>Araneomorphae</taxon>
        <taxon>Entelegynae</taxon>
        <taxon>Araneoidea</taxon>
        <taxon>Araneidae</taxon>
        <taxon>Araneus</taxon>
    </lineage>
</organism>
<feature type="compositionally biased region" description="Low complexity" evidence="1">
    <location>
        <begin position="85"/>
        <end position="95"/>
    </location>
</feature>
<evidence type="ECO:0000256" key="1">
    <source>
        <dbReference type="SAM" id="MobiDB-lite"/>
    </source>
</evidence>
<keyword evidence="3" id="KW-1185">Reference proteome</keyword>
<accession>A0A4Y2THZ3</accession>
<comment type="caution">
    <text evidence="2">The sequence shown here is derived from an EMBL/GenBank/DDBJ whole genome shotgun (WGS) entry which is preliminary data.</text>
</comment>
<name>A0A4Y2THZ3_ARAVE</name>
<proteinExistence type="predicted"/>
<dbReference type="Proteomes" id="UP000499080">
    <property type="component" value="Unassembled WGS sequence"/>
</dbReference>
<evidence type="ECO:0000313" key="3">
    <source>
        <dbReference type="Proteomes" id="UP000499080"/>
    </source>
</evidence>
<evidence type="ECO:0000313" key="2">
    <source>
        <dbReference type="EMBL" id="GBN99861.1"/>
    </source>
</evidence>
<protein>
    <submittedName>
        <fullName evidence="2">Uncharacterized protein</fullName>
    </submittedName>
</protein>